<evidence type="ECO:0000313" key="2">
    <source>
        <dbReference type="EMBL" id="RZS62013.1"/>
    </source>
</evidence>
<proteinExistence type="predicted"/>
<evidence type="ECO:0008006" key="4">
    <source>
        <dbReference type="Google" id="ProtNLM"/>
    </source>
</evidence>
<sequence length="179" mass="19072">MSPTTTARVTQYRRKRRVAAVVLVGMGLASLGVASASTLNVTAKGDLVASGVDAEVTGFLSDKAKAYVEIYYPDVDDQEEGEALADVDTLLPKVRLTITDAHNVPESTELQVYFYQTGADGTEIIVAQAEVEEVTEAGTTFDLTLADSNSNALIELPTFDRVAVVAISPEYTRGPVSPE</sequence>
<dbReference type="Proteomes" id="UP000293852">
    <property type="component" value="Unassembled WGS sequence"/>
</dbReference>
<comment type="caution">
    <text evidence="2">The sequence shown here is derived from an EMBL/GenBank/DDBJ whole genome shotgun (WGS) entry which is preliminary data.</text>
</comment>
<gene>
    <name evidence="2" type="ORF">EV386_2330</name>
</gene>
<organism evidence="2 3">
    <name type="scientific">Xylanimonas ulmi</name>
    <dbReference type="NCBI Taxonomy" id="228973"/>
    <lineage>
        <taxon>Bacteria</taxon>
        <taxon>Bacillati</taxon>
        <taxon>Actinomycetota</taxon>
        <taxon>Actinomycetes</taxon>
        <taxon>Micrococcales</taxon>
        <taxon>Promicromonosporaceae</taxon>
        <taxon>Xylanimonas</taxon>
    </lineage>
</organism>
<evidence type="ECO:0000256" key="1">
    <source>
        <dbReference type="SAM" id="SignalP"/>
    </source>
</evidence>
<dbReference type="RefSeq" id="WP_130415134.1">
    <property type="nucleotide sequence ID" value="NZ_SGWX01000001.1"/>
</dbReference>
<keyword evidence="1" id="KW-0732">Signal</keyword>
<evidence type="ECO:0000313" key="3">
    <source>
        <dbReference type="Proteomes" id="UP000293852"/>
    </source>
</evidence>
<keyword evidence="3" id="KW-1185">Reference proteome</keyword>
<dbReference type="EMBL" id="SGWX01000001">
    <property type="protein sequence ID" value="RZS62013.1"/>
    <property type="molecule type" value="Genomic_DNA"/>
</dbReference>
<dbReference type="AlphaFoldDB" id="A0A4Q7M4S0"/>
<protein>
    <recommendedName>
        <fullName evidence="4">Ribosomally synthesized peptide with SipW-like signal peptide</fullName>
    </recommendedName>
</protein>
<name>A0A4Q7M4S0_9MICO</name>
<feature type="chain" id="PRO_5020684119" description="Ribosomally synthesized peptide with SipW-like signal peptide" evidence="1">
    <location>
        <begin position="37"/>
        <end position="179"/>
    </location>
</feature>
<feature type="signal peptide" evidence="1">
    <location>
        <begin position="1"/>
        <end position="36"/>
    </location>
</feature>
<accession>A0A4Q7M4S0</accession>
<reference evidence="2 3" key="1">
    <citation type="submission" date="2019-02" db="EMBL/GenBank/DDBJ databases">
        <title>Sequencing the genomes of 1000 actinobacteria strains.</title>
        <authorList>
            <person name="Klenk H.-P."/>
        </authorList>
    </citation>
    <scope>NUCLEOTIDE SEQUENCE [LARGE SCALE GENOMIC DNA]</scope>
    <source>
        <strain evidence="2 3">DSM 16932</strain>
    </source>
</reference>